<reference evidence="2" key="1">
    <citation type="journal article" date="2015" name="Nature">
        <title>Complex archaea that bridge the gap between prokaryotes and eukaryotes.</title>
        <authorList>
            <person name="Spang A."/>
            <person name="Saw J.H."/>
            <person name="Jorgensen S.L."/>
            <person name="Zaremba-Niedzwiedzka K."/>
            <person name="Martijn J."/>
            <person name="Lind A.E."/>
            <person name="van Eijk R."/>
            <person name="Schleper C."/>
            <person name="Guy L."/>
            <person name="Ettema T.J."/>
        </authorList>
    </citation>
    <scope>NUCLEOTIDE SEQUENCE</scope>
</reference>
<dbReference type="EMBL" id="LAZR01002932">
    <property type="protein sequence ID" value="KKN23864.1"/>
    <property type="molecule type" value="Genomic_DNA"/>
</dbReference>
<sequence length="369" mass="42699">MEKKERKIWQESAGDTERDYVDVCLRNDVILNGPGRFGSWPNCKDALIDFGKRIKVSKNKKVEGLRRFAEEMKEGDIVILRTGTNFVHAIGIISGKYTWNELFSDVDGWDIQHVRRVKWVWDKSLNGGKPKEFPINSLKQGDTTQLLGTLPLRKPVLNWLESLKLNYGEVSLKVRDLPKISKEVTLDEIGEFLFGKGVSSNSIENLKEVIDDLQMIARWYDNDSNLEPSEFETEAYLIIPILRKLGWTPQKMALEYKIEKERGKRIDIALFSNLPRSFENIVALVEAKRKGNSVFHAFQQVKDYAEAKSTINRLIVTDGIRYGVYLKRGERWSLHAYMNLTRFQKEYKIYACLGILEALWIMSPEWTKG</sequence>
<comment type="caution">
    <text evidence="2">The sequence shown here is derived from an EMBL/GenBank/DDBJ whole genome shotgun (WGS) entry which is preliminary data.</text>
</comment>
<dbReference type="GO" id="GO:0009035">
    <property type="term" value="F:type I site-specific deoxyribonuclease activity"/>
    <property type="evidence" value="ECO:0007669"/>
    <property type="project" value="UniProtKB-EC"/>
</dbReference>
<gene>
    <name evidence="2" type="ORF">LCGC14_0900690</name>
</gene>
<dbReference type="AlphaFoldDB" id="A0A0F9P1H2"/>
<protein>
    <recommendedName>
        <fullName evidence="1">Restriction endonuclease type I HsdR N-terminal domain-containing protein</fullName>
    </recommendedName>
</protein>
<dbReference type="Gene3D" id="3.90.1570.30">
    <property type="match status" value="1"/>
</dbReference>
<feature type="domain" description="Restriction endonuclease type I HsdR N-terminal" evidence="1">
    <location>
        <begin position="252"/>
        <end position="312"/>
    </location>
</feature>
<proteinExistence type="predicted"/>
<dbReference type="GO" id="GO:0003677">
    <property type="term" value="F:DNA binding"/>
    <property type="evidence" value="ECO:0007669"/>
    <property type="project" value="UniProtKB-KW"/>
</dbReference>
<organism evidence="2">
    <name type="scientific">marine sediment metagenome</name>
    <dbReference type="NCBI Taxonomy" id="412755"/>
    <lineage>
        <taxon>unclassified sequences</taxon>
        <taxon>metagenomes</taxon>
        <taxon>ecological metagenomes</taxon>
    </lineage>
</organism>
<dbReference type="GO" id="GO:0005524">
    <property type="term" value="F:ATP binding"/>
    <property type="evidence" value="ECO:0007669"/>
    <property type="project" value="UniProtKB-KW"/>
</dbReference>
<evidence type="ECO:0000313" key="2">
    <source>
        <dbReference type="EMBL" id="KKN23864.1"/>
    </source>
</evidence>
<dbReference type="InterPro" id="IPR007409">
    <property type="entry name" value="Restrct_endonuc_type1_HsdR_N"/>
</dbReference>
<name>A0A0F9P1H2_9ZZZZ</name>
<dbReference type="GO" id="GO:0009307">
    <property type="term" value="P:DNA restriction-modification system"/>
    <property type="evidence" value="ECO:0007669"/>
    <property type="project" value="UniProtKB-KW"/>
</dbReference>
<accession>A0A0F9P1H2</accession>
<evidence type="ECO:0000259" key="1">
    <source>
        <dbReference type="Pfam" id="PF04313"/>
    </source>
</evidence>
<dbReference type="Pfam" id="PF04313">
    <property type="entry name" value="HSDR_N"/>
    <property type="match status" value="1"/>
</dbReference>